<dbReference type="SMART" id="SM00507">
    <property type="entry name" value="HNHc"/>
    <property type="match status" value="1"/>
</dbReference>
<dbReference type="AlphaFoldDB" id="A0A177IPU7"/>
<dbReference type="Proteomes" id="UP000076947">
    <property type="component" value="Unassembled WGS sequence"/>
</dbReference>
<sequence>MSTCFYAVNNPENPLSQLYSTTRSMEYEAWLKLIPDFEEDSELVSEKYARQAGESPNNVIKILVALQRLTTELPQLHKAITTHWHLDFPRIIAIDTALSKLGDTPEPEVISELDAKITSYLTPRTANQHLPSPRNIGQRVRQMVAEFDDRIPVKDPRPQRRFTKTQVSANASSLTIEAPHEEIETAHESVKATARELGISRAEAILRILSGELDAKQVQTKLVLFTAKDLEGVPAYLQGVGWVGPETVERLREDATFIDMDAAATAETASYRPTDAIRTFVEGRDGTCRWPGCSVPAQHCQLDHRHNFDEGGPTSPSNLFALCQHHHNVKTDTRAHYIVDPISDVIYWIFEDGTWVSDSAQDGPIGRGAKNWLQSFAQKIVARRKNAQERAHEQAQEIDDWYHERAAADKREQEFQDLLDETWVDDVKLAQAWLREGDFTKPFPPSISPNVFMLIEAANIMGLNFTPPNDIAGWVRVHKKLVAAEKEEIERRVQEQVDRLANLVPENLLEEFKYKVKAACRLPHNWKRPWRKKKENATAEEPPF</sequence>
<name>A0A177IPU7_9CORY</name>
<organism evidence="3 4">
    <name type="scientific">Corynebacterium stationis</name>
    <dbReference type="NCBI Taxonomy" id="1705"/>
    <lineage>
        <taxon>Bacteria</taxon>
        <taxon>Bacillati</taxon>
        <taxon>Actinomycetota</taxon>
        <taxon>Actinomycetes</taxon>
        <taxon>Mycobacteriales</taxon>
        <taxon>Corynebacteriaceae</taxon>
        <taxon>Corynebacterium</taxon>
    </lineage>
</organism>
<feature type="coiled-coil region" evidence="1">
    <location>
        <begin position="377"/>
        <end position="404"/>
    </location>
</feature>
<keyword evidence="3" id="KW-0255">Endonuclease</keyword>
<dbReference type="OrthoDB" id="4413566at2"/>
<evidence type="ECO:0000256" key="1">
    <source>
        <dbReference type="SAM" id="Coils"/>
    </source>
</evidence>
<evidence type="ECO:0000259" key="2">
    <source>
        <dbReference type="SMART" id="SM00507"/>
    </source>
</evidence>
<reference evidence="4" key="1">
    <citation type="submission" date="2016-02" db="EMBL/GenBank/DDBJ databases">
        <authorList>
            <person name="Kaur G."/>
            <person name="Nair G.R."/>
            <person name="Mayilraj S."/>
        </authorList>
    </citation>
    <scope>NUCLEOTIDE SEQUENCE [LARGE SCALE GENOMIC DNA]</scope>
    <source>
        <strain evidence="4">GA-15</strain>
    </source>
</reference>
<dbReference type="EMBL" id="LSTQ01000010">
    <property type="protein sequence ID" value="OAH30025.1"/>
    <property type="molecule type" value="Genomic_DNA"/>
</dbReference>
<dbReference type="Gene3D" id="1.10.30.50">
    <property type="match status" value="1"/>
</dbReference>
<gene>
    <name evidence="3" type="ORF">AYJ05_09405</name>
</gene>
<protein>
    <submittedName>
        <fullName evidence="3">Restriction endonuclease</fullName>
    </submittedName>
</protein>
<dbReference type="CDD" id="cd00085">
    <property type="entry name" value="HNHc"/>
    <property type="match status" value="1"/>
</dbReference>
<accession>A0A177IPU7</accession>
<evidence type="ECO:0000313" key="3">
    <source>
        <dbReference type="EMBL" id="OAH30025.1"/>
    </source>
</evidence>
<keyword evidence="1" id="KW-0175">Coiled coil</keyword>
<keyword evidence="3" id="KW-0378">Hydrolase</keyword>
<proteinExistence type="predicted"/>
<comment type="caution">
    <text evidence="3">The sequence shown here is derived from an EMBL/GenBank/DDBJ whole genome shotgun (WGS) entry which is preliminary data.</text>
</comment>
<keyword evidence="4" id="KW-1185">Reference proteome</keyword>
<dbReference type="GO" id="GO:0004519">
    <property type="term" value="F:endonuclease activity"/>
    <property type="evidence" value="ECO:0007669"/>
    <property type="project" value="UniProtKB-KW"/>
</dbReference>
<evidence type="ECO:0000313" key="4">
    <source>
        <dbReference type="Proteomes" id="UP000076947"/>
    </source>
</evidence>
<feature type="domain" description="HNH nuclease" evidence="2">
    <location>
        <begin position="276"/>
        <end position="328"/>
    </location>
</feature>
<dbReference type="InterPro" id="IPR003615">
    <property type="entry name" value="HNH_nuc"/>
</dbReference>
<keyword evidence="3" id="KW-0540">Nuclease</keyword>
<dbReference type="RefSeq" id="WP_066839217.1">
    <property type="nucleotide sequence ID" value="NZ_LSTQ01000010.1"/>
</dbReference>
<dbReference type="STRING" id="1705.CA21670_13260"/>